<feature type="transmembrane region" description="Helical" evidence="6">
    <location>
        <begin position="85"/>
        <end position="106"/>
    </location>
</feature>
<comment type="subcellular location">
    <subcellularLocation>
        <location evidence="1">Cell membrane</location>
        <topology evidence="1">Multi-pass membrane protein</topology>
    </subcellularLocation>
</comment>
<evidence type="ECO:0000256" key="3">
    <source>
        <dbReference type="ARBA" id="ARBA00022692"/>
    </source>
</evidence>
<keyword evidence="5 6" id="KW-0472">Membrane</keyword>
<keyword evidence="10" id="KW-1185">Reference proteome</keyword>
<feature type="transmembrane region" description="Helical" evidence="6">
    <location>
        <begin position="162"/>
        <end position="182"/>
    </location>
</feature>
<feature type="transmembrane region" description="Helical" evidence="6">
    <location>
        <begin position="217"/>
        <end position="234"/>
    </location>
</feature>
<feature type="transmembrane region" description="Helical" evidence="6">
    <location>
        <begin position="376"/>
        <end position="396"/>
    </location>
</feature>
<evidence type="ECO:0000313" key="8">
    <source>
        <dbReference type="EMBL" id="NEG72074.1"/>
    </source>
</evidence>
<dbReference type="GO" id="GO:0005886">
    <property type="term" value="C:plasma membrane"/>
    <property type="evidence" value="ECO:0007669"/>
    <property type="project" value="UniProtKB-SubCell"/>
</dbReference>
<evidence type="ECO:0000313" key="9">
    <source>
        <dbReference type="Proteomes" id="UP000469943"/>
    </source>
</evidence>
<evidence type="ECO:0000256" key="2">
    <source>
        <dbReference type="ARBA" id="ARBA00022475"/>
    </source>
</evidence>
<keyword evidence="2" id="KW-1003">Cell membrane</keyword>
<dbReference type="AlphaFoldDB" id="A0A6L4X0E5"/>
<protein>
    <submittedName>
        <fullName evidence="8">Oligosaccharide flippase family protein</fullName>
    </submittedName>
    <submittedName>
        <fullName evidence="7">Polysaccharide biosynthesis protein</fullName>
    </submittedName>
</protein>
<evidence type="ECO:0000256" key="6">
    <source>
        <dbReference type="SAM" id="Phobius"/>
    </source>
</evidence>
<dbReference type="EMBL" id="WBSM01000005">
    <property type="protein sequence ID" value="KAB8288017.1"/>
    <property type="molecule type" value="Genomic_DNA"/>
</dbReference>
<dbReference type="PANTHER" id="PTHR30250:SF26">
    <property type="entry name" value="PSMA PROTEIN"/>
    <property type="match status" value="1"/>
</dbReference>
<feature type="transmembrane region" description="Helical" evidence="6">
    <location>
        <begin position="46"/>
        <end position="64"/>
    </location>
</feature>
<sequence length="507" mass="57132">MVSQRKVGAILGYVNVIAKNLVNLLYTPLLLHFIGKGDYGVFQMTNSTVVSLSLLSMGFTSAYVRFYSRRKARNDEAGIRRLNGMYLIVFLTIMLICLLCGVFLWANTETLFSKGLTSGEIELAKTLILIMVLNLSLSFPASVFDSYIMVHERFVFQQSRQLFSTLAIPCVAITLLICGFGAAGVAFAWLIVSTVLLLLNIRYAIQSLHMRFSFGRFDWALFKAIGIFSFWIFLNQIFDLVNNNVPNFLLGAMTGSGAVAVFAIAVQIRNIFFMLSTTMSNVFIPKINRMVATENNNRKLTELMTRVGRYQMILFCFVYGGFALVGQYFIRIWAGESFGDAYWMILIMTLPVAIPLTQNTGIEIQRAKNRHKMRSLIYILTSVIDIIISIVFIPSFGYWATTWGYVASIVLGTGLFMNWYYHYRIGLDMTYFWTHMLPIIAVCAGVLAVSGLISYLTQIHGLVGFLLYGALYCALYVLAIWLFITTSDERRVLTGKLSVGKHPAHAR</sequence>
<dbReference type="Proteomes" id="UP000482084">
    <property type="component" value="Unassembled WGS sequence"/>
</dbReference>
<feature type="transmembrane region" description="Helical" evidence="6">
    <location>
        <begin position="246"/>
        <end position="266"/>
    </location>
</feature>
<gene>
    <name evidence="7" type="ORF">DSM100688_1127</name>
    <name evidence="8" type="ORF">GFD24_07645</name>
</gene>
<reference evidence="8 9" key="1">
    <citation type="submission" date="2019-10" db="EMBL/GenBank/DDBJ databases">
        <title>Bifidobacterium from non-human primates.</title>
        <authorList>
            <person name="Modesto M."/>
        </authorList>
    </citation>
    <scope>NUCLEOTIDE SEQUENCE [LARGE SCALE GENOMIC DNA]</scope>
    <source>
        <strain evidence="8 9">TREM</strain>
    </source>
</reference>
<feature type="transmembrane region" description="Helical" evidence="6">
    <location>
        <begin position="433"/>
        <end position="456"/>
    </location>
</feature>
<dbReference type="InterPro" id="IPR050833">
    <property type="entry name" value="Poly_Biosynth_Transport"/>
</dbReference>
<feature type="transmembrane region" description="Helical" evidence="6">
    <location>
        <begin position="462"/>
        <end position="484"/>
    </location>
</feature>
<evidence type="ECO:0000256" key="5">
    <source>
        <dbReference type="ARBA" id="ARBA00023136"/>
    </source>
</evidence>
<feature type="transmembrane region" description="Helical" evidence="6">
    <location>
        <begin position="188"/>
        <end position="205"/>
    </location>
</feature>
<organism evidence="7 10">
    <name type="scientific">Bifidobacterium ramosum</name>
    <dbReference type="NCBI Taxonomy" id="1798158"/>
    <lineage>
        <taxon>Bacteria</taxon>
        <taxon>Bacillati</taxon>
        <taxon>Actinomycetota</taxon>
        <taxon>Actinomycetes</taxon>
        <taxon>Bifidobacteriales</taxon>
        <taxon>Bifidobacteriaceae</taxon>
        <taxon>Bifidobacterium</taxon>
    </lineage>
</organism>
<feature type="transmembrane region" description="Helical" evidence="6">
    <location>
        <begin position="7"/>
        <end position="26"/>
    </location>
</feature>
<dbReference type="InterPro" id="IPR002797">
    <property type="entry name" value="Polysacc_synth"/>
</dbReference>
<feature type="transmembrane region" description="Helical" evidence="6">
    <location>
        <begin position="342"/>
        <end position="364"/>
    </location>
</feature>
<dbReference type="EMBL" id="WHZX01000005">
    <property type="protein sequence ID" value="NEG72074.1"/>
    <property type="molecule type" value="Genomic_DNA"/>
</dbReference>
<accession>A0A6L4X0E5</accession>
<evidence type="ECO:0000313" key="7">
    <source>
        <dbReference type="EMBL" id="KAB8288017.1"/>
    </source>
</evidence>
<reference evidence="7 10" key="2">
    <citation type="submission" date="2019-10" db="EMBL/GenBank/DDBJ databases">
        <title>Characterization of the phylogenetic diversity of two novel species belonging to the genus Bifidobacterium: Bifidobacterium cebidarum sp. nov. and Bifidobacterium leontopitheci sp. nov.</title>
        <authorList>
            <person name="Lugli G.A."/>
            <person name="Duranti S."/>
            <person name="Milani C."/>
            <person name="Turroni F."/>
            <person name="Ventura M."/>
        </authorList>
    </citation>
    <scope>NUCLEOTIDE SEQUENCE [LARGE SCALE GENOMIC DNA]</scope>
    <source>
        <strain evidence="7 10">DSM 100688</strain>
    </source>
</reference>
<dbReference type="PANTHER" id="PTHR30250">
    <property type="entry name" value="PST FAMILY PREDICTED COLANIC ACID TRANSPORTER"/>
    <property type="match status" value="1"/>
</dbReference>
<name>A0A6L4X0E5_9BIFI</name>
<comment type="caution">
    <text evidence="7">The sequence shown here is derived from an EMBL/GenBank/DDBJ whole genome shotgun (WGS) entry which is preliminary data.</text>
</comment>
<keyword evidence="3 6" id="KW-0812">Transmembrane</keyword>
<evidence type="ECO:0000313" key="10">
    <source>
        <dbReference type="Proteomes" id="UP000482084"/>
    </source>
</evidence>
<feature type="transmembrane region" description="Helical" evidence="6">
    <location>
        <begin position="402"/>
        <end position="421"/>
    </location>
</feature>
<feature type="transmembrane region" description="Helical" evidence="6">
    <location>
        <begin position="126"/>
        <end position="150"/>
    </location>
</feature>
<dbReference type="OrthoDB" id="5751261at2"/>
<dbReference type="Proteomes" id="UP000469943">
    <property type="component" value="Unassembled WGS sequence"/>
</dbReference>
<evidence type="ECO:0000256" key="1">
    <source>
        <dbReference type="ARBA" id="ARBA00004651"/>
    </source>
</evidence>
<dbReference type="RefSeq" id="WP_152358203.1">
    <property type="nucleotide sequence ID" value="NZ_WBSM01000005.1"/>
</dbReference>
<keyword evidence="4 6" id="KW-1133">Transmembrane helix</keyword>
<dbReference type="Pfam" id="PF01943">
    <property type="entry name" value="Polysacc_synt"/>
    <property type="match status" value="1"/>
</dbReference>
<evidence type="ECO:0000256" key="4">
    <source>
        <dbReference type="ARBA" id="ARBA00022989"/>
    </source>
</evidence>
<feature type="transmembrane region" description="Helical" evidence="6">
    <location>
        <begin position="312"/>
        <end position="330"/>
    </location>
</feature>
<proteinExistence type="predicted"/>